<dbReference type="InterPro" id="IPR006638">
    <property type="entry name" value="Elp3/MiaA/NifB-like_rSAM"/>
</dbReference>
<dbReference type="CDD" id="cd02068">
    <property type="entry name" value="radical_SAM_B12_BD"/>
    <property type="match status" value="1"/>
</dbReference>
<dbReference type="SMART" id="SM00729">
    <property type="entry name" value="Elp3"/>
    <property type="match status" value="1"/>
</dbReference>
<name>A0A413LTX8_9FIRM</name>
<gene>
    <name evidence="6" type="ORF">CE91St55_06750</name>
</gene>
<dbReference type="EMBL" id="BQNJ01000001">
    <property type="protein sequence ID" value="GKG98693.1"/>
    <property type="molecule type" value="Genomic_DNA"/>
</dbReference>
<comment type="caution">
    <text evidence="6">The sequence shown here is derived from an EMBL/GenBank/DDBJ whole genome shotgun (WGS) entry which is preliminary data.</text>
</comment>
<dbReference type="AlphaFoldDB" id="A0A413LTX8"/>
<evidence type="ECO:0000256" key="4">
    <source>
        <dbReference type="ARBA" id="ARBA00023004"/>
    </source>
</evidence>
<evidence type="ECO:0000256" key="1">
    <source>
        <dbReference type="ARBA" id="ARBA00001966"/>
    </source>
</evidence>
<dbReference type="RefSeq" id="WP_118040877.1">
    <property type="nucleotide sequence ID" value="NZ_BQNJ01000001.1"/>
</dbReference>
<dbReference type="InterPro" id="IPR006158">
    <property type="entry name" value="Cobalamin-bd"/>
</dbReference>
<sequence length="579" mass="67390">MKCLLAALNAKYIHSNPGIYSLKAYAMGRLEQDSACLKREISVELGEYTINNQMGDILKDIYLRKPDIIGFSCYIWNITWVMELVRDLPSVLPEAEIWLGGPEVSYDAADILEREPNVTGIMMGEGEETFLEVLKHYAEGRRDFFTIDGVACRNEKREVVSRPLKKAADMSAIPFPYEDLHDFEHKIVYYESSRGCPFSCSYCLSSLDKSVRFRNLELVKRELDFFLEHRVPQVKFVDRTFNCSKKHTMEVWRHITEHDNGVTNFHFEISADLLDEEELELMAQMRPGLIQLEIGVQSTNPDTIREIRRKTDLNRLKSVVERIHGFGNIHCHLDLIAGLPYEGYESFRNSFNEVYGMKPDQLQLGFLKVLKGSYMAENAEAYGLVYSAKPPYEVLGTKWLDYESLLKLKGVEEMVEVYENSGQFTVTMKELVKEFDTPFDLFSELAEYYEAHTLTGVSHSRMARYEILDGFVAEHIPDKLELYRRLMVYDLYLRENLKSRPDFAEDQTPFKEKIREFFAKEAVNHRYLREGYEDFEARQLIKMAHLEVFGGKTAVLFDYRQRDPLSYNAAAFVIDEFFH</sequence>
<keyword evidence="2" id="KW-0949">S-adenosyl-L-methionine</keyword>
<dbReference type="PANTHER" id="PTHR43409:SF16">
    <property type="entry name" value="SLR0320 PROTEIN"/>
    <property type="match status" value="1"/>
</dbReference>
<proteinExistence type="predicted"/>
<dbReference type="Pfam" id="PF13311">
    <property type="entry name" value="DUF4080"/>
    <property type="match status" value="1"/>
</dbReference>
<dbReference type="Proteomes" id="UP001055091">
    <property type="component" value="Unassembled WGS sequence"/>
</dbReference>
<dbReference type="GO" id="GO:0031419">
    <property type="term" value="F:cobalamin binding"/>
    <property type="evidence" value="ECO:0007669"/>
    <property type="project" value="InterPro"/>
</dbReference>
<dbReference type="Pfam" id="PF02310">
    <property type="entry name" value="B12-binding"/>
    <property type="match status" value="1"/>
</dbReference>
<keyword evidence="4" id="KW-0408">Iron</keyword>
<dbReference type="PANTHER" id="PTHR43409">
    <property type="entry name" value="ANAEROBIC MAGNESIUM-PROTOPORPHYRIN IX MONOMETHYL ESTER CYCLASE-RELATED"/>
    <property type="match status" value="1"/>
</dbReference>
<keyword evidence="3" id="KW-0479">Metal-binding</keyword>
<dbReference type="Gene3D" id="3.40.50.280">
    <property type="entry name" value="Cobalamin-binding domain"/>
    <property type="match status" value="1"/>
</dbReference>
<dbReference type="Pfam" id="PF04055">
    <property type="entry name" value="Radical_SAM"/>
    <property type="match status" value="1"/>
</dbReference>
<dbReference type="GO" id="GO:0003824">
    <property type="term" value="F:catalytic activity"/>
    <property type="evidence" value="ECO:0007669"/>
    <property type="project" value="InterPro"/>
</dbReference>
<dbReference type="InterPro" id="IPR034466">
    <property type="entry name" value="Methyltransferase_Class_B"/>
</dbReference>
<dbReference type="SFLD" id="SFLDG01123">
    <property type="entry name" value="methyltransferase_(Class_B)"/>
    <property type="match status" value="1"/>
</dbReference>
<dbReference type="InterPro" id="IPR051198">
    <property type="entry name" value="BchE-like"/>
</dbReference>
<dbReference type="PROSITE" id="PS51332">
    <property type="entry name" value="B12_BINDING"/>
    <property type="match status" value="1"/>
</dbReference>
<evidence type="ECO:0000313" key="7">
    <source>
        <dbReference type="Proteomes" id="UP001055091"/>
    </source>
</evidence>
<evidence type="ECO:0000313" key="6">
    <source>
        <dbReference type="EMBL" id="GKG98693.1"/>
    </source>
</evidence>
<dbReference type="InterPro" id="IPR007197">
    <property type="entry name" value="rSAM"/>
</dbReference>
<dbReference type="PROSITE" id="PS51918">
    <property type="entry name" value="RADICAL_SAM"/>
    <property type="match status" value="1"/>
</dbReference>
<dbReference type="InterPro" id="IPR058240">
    <property type="entry name" value="rSAM_sf"/>
</dbReference>
<evidence type="ECO:0000256" key="2">
    <source>
        <dbReference type="ARBA" id="ARBA00022691"/>
    </source>
</evidence>
<dbReference type="Gene3D" id="3.80.30.20">
    <property type="entry name" value="tm_1862 like domain"/>
    <property type="match status" value="1"/>
</dbReference>
<dbReference type="SFLD" id="SFLDS00029">
    <property type="entry name" value="Radical_SAM"/>
    <property type="match status" value="1"/>
</dbReference>
<reference evidence="6" key="1">
    <citation type="submission" date="2022-01" db="EMBL/GenBank/DDBJ databases">
        <title>Novel bile acid biosynthetic pathways are enriched in the microbiome of centenarians.</title>
        <authorList>
            <person name="Sato Y."/>
            <person name="Atarashi K."/>
            <person name="Plichta R.D."/>
            <person name="Arai Y."/>
            <person name="Sasajima S."/>
            <person name="Kearney M.S."/>
            <person name="Suda W."/>
            <person name="Takeshita K."/>
            <person name="Sasaki T."/>
            <person name="Okamoto S."/>
            <person name="Skelly N.A."/>
            <person name="Okamura Y."/>
            <person name="Vlamakis H."/>
            <person name="Li Y."/>
            <person name="Tanoue T."/>
            <person name="Takei H."/>
            <person name="Nittono H."/>
            <person name="Narushima S."/>
            <person name="Irie J."/>
            <person name="Itoh H."/>
            <person name="Moriya K."/>
            <person name="Sugiura Y."/>
            <person name="Suematsu M."/>
            <person name="Moritoki N."/>
            <person name="Shibata S."/>
            <person name="Littman R.D."/>
            <person name="Fischbach A.M."/>
            <person name="Uwamino Y."/>
            <person name="Inoue T."/>
            <person name="Honda A."/>
            <person name="Hattori M."/>
            <person name="Murai T."/>
            <person name="Xavier J.R."/>
            <person name="Hirose N."/>
            <person name="Honda K."/>
        </authorList>
    </citation>
    <scope>NUCLEOTIDE SEQUENCE</scope>
    <source>
        <strain evidence="6">CE91-St55</strain>
    </source>
</reference>
<evidence type="ECO:0000256" key="5">
    <source>
        <dbReference type="ARBA" id="ARBA00023014"/>
    </source>
</evidence>
<keyword evidence="5" id="KW-0411">Iron-sulfur</keyword>
<dbReference type="GO" id="GO:0051539">
    <property type="term" value="F:4 iron, 4 sulfur cluster binding"/>
    <property type="evidence" value="ECO:0007669"/>
    <property type="project" value="UniProtKB-KW"/>
</dbReference>
<dbReference type="SUPFAM" id="SSF102114">
    <property type="entry name" value="Radical SAM enzymes"/>
    <property type="match status" value="1"/>
</dbReference>
<dbReference type="SFLD" id="SFLDG01082">
    <property type="entry name" value="B12-binding_domain_containing"/>
    <property type="match status" value="1"/>
</dbReference>
<comment type="cofactor">
    <cofactor evidence="1">
        <name>[4Fe-4S] cluster</name>
        <dbReference type="ChEBI" id="CHEBI:49883"/>
    </cofactor>
</comment>
<dbReference type="InterPro" id="IPR025288">
    <property type="entry name" value="DUF4080"/>
</dbReference>
<organism evidence="6 7">
    <name type="scientific">Hungatella hathewayi</name>
    <dbReference type="NCBI Taxonomy" id="154046"/>
    <lineage>
        <taxon>Bacteria</taxon>
        <taxon>Bacillati</taxon>
        <taxon>Bacillota</taxon>
        <taxon>Clostridia</taxon>
        <taxon>Lachnospirales</taxon>
        <taxon>Lachnospiraceae</taxon>
        <taxon>Hungatella</taxon>
    </lineage>
</organism>
<dbReference type="GO" id="GO:0005829">
    <property type="term" value="C:cytosol"/>
    <property type="evidence" value="ECO:0007669"/>
    <property type="project" value="TreeGrafter"/>
</dbReference>
<dbReference type="GO" id="GO:0046872">
    <property type="term" value="F:metal ion binding"/>
    <property type="evidence" value="ECO:0007669"/>
    <property type="project" value="UniProtKB-KW"/>
</dbReference>
<protein>
    <submittedName>
        <fullName evidence="6">B12-binding domain-containing radical SAM protein</fullName>
    </submittedName>
</protein>
<dbReference type="InterPro" id="IPR023404">
    <property type="entry name" value="rSAM_horseshoe"/>
</dbReference>
<accession>A0A413LTX8</accession>
<evidence type="ECO:0000256" key="3">
    <source>
        <dbReference type="ARBA" id="ARBA00022723"/>
    </source>
</evidence>